<sequence>MYGWAFTLAAVALVAAILGFGGIAGTLANIAIVVFVLALIGSIVLFALGWKAARGVADKL</sequence>
<dbReference type="InterPro" id="IPR009760">
    <property type="entry name" value="DUF1328"/>
</dbReference>
<comment type="similarity">
    <text evidence="5">Belongs to the UPF0391 family.</text>
</comment>
<accession>A0A4Q2KME0</accession>
<evidence type="ECO:0000256" key="4">
    <source>
        <dbReference type="ARBA" id="ARBA00023136"/>
    </source>
</evidence>
<evidence type="ECO:0000313" key="6">
    <source>
        <dbReference type="EMBL" id="RXZ64331.1"/>
    </source>
</evidence>
<keyword evidence="1 5" id="KW-1003">Cell membrane</keyword>
<reference evidence="6 7" key="1">
    <citation type="submission" date="2019-01" db="EMBL/GenBank/DDBJ databases">
        <title>Altererythrobacter rhizovicinus sp. nov., isolated from the rhizosphere soil of Haloxylon ammodendron.</title>
        <authorList>
            <person name="Li H.-P."/>
            <person name="Gou J.-Y."/>
            <person name="Yao D."/>
            <person name="Han Q.-Q."/>
            <person name="Shao K.-Z."/>
            <person name="Zhao Q."/>
            <person name="Zhang J.-L."/>
        </authorList>
    </citation>
    <scope>NUCLEOTIDE SEQUENCE [LARGE SCALE GENOMIC DNA]</scope>
    <source>
        <strain evidence="6 7">AY-3R</strain>
    </source>
</reference>
<comment type="subcellular location">
    <subcellularLocation>
        <location evidence="5">Cell membrane</location>
        <topology evidence="5">Single-pass membrane protein</topology>
    </subcellularLocation>
</comment>
<dbReference type="RefSeq" id="WP_129524645.1">
    <property type="nucleotide sequence ID" value="NZ_SDPV01000002.1"/>
</dbReference>
<evidence type="ECO:0000256" key="2">
    <source>
        <dbReference type="ARBA" id="ARBA00022692"/>
    </source>
</evidence>
<organism evidence="6 7">
    <name type="scientific">Pelagerythrobacter rhizovicinus</name>
    <dbReference type="NCBI Taxonomy" id="2268576"/>
    <lineage>
        <taxon>Bacteria</taxon>
        <taxon>Pseudomonadati</taxon>
        <taxon>Pseudomonadota</taxon>
        <taxon>Alphaproteobacteria</taxon>
        <taxon>Sphingomonadales</taxon>
        <taxon>Erythrobacteraceae</taxon>
        <taxon>Pelagerythrobacter</taxon>
    </lineage>
</organism>
<evidence type="ECO:0000256" key="1">
    <source>
        <dbReference type="ARBA" id="ARBA00022475"/>
    </source>
</evidence>
<keyword evidence="4 5" id="KW-0472">Membrane</keyword>
<dbReference type="OrthoDB" id="1353563at28211"/>
<proteinExistence type="inferred from homology"/>
<dbReference type="HAMAP" id="MF_01361">
    <property type="entry name" value="UPF0391"/>
    <property type="match status" value="1"/>
</dbReference>
<comment type="caution">
    <text evidence="6">The sequence shown here is derived from an EMBL/GenBank/DDBJ whole genome shotgun (WGS) entry which is preliminary data.</text>
</comment>
<keyword evidence="2 5" id="KW-0812">Transmembrane</keyword>
<evidence type="ECO:0000256" key="3">
    <source>
        <dbReference type="ARBA" id="ARBA00022989"/>
    </source>
</evidence>
<dbReference type="EMBL" id="SDPV01000002">
    <property type="protein sequence ID" value="RXZ64331.1"/>
    <property type="molecule type" value="Genomic_DNA"/>
</dbReference>
<feature type="transmembrane region" description="Helical" evidence="5">
    <location>
        <begin position="29"/>
        <end position="50"/>
    </location>
</feature>
<dbReference type="Proteomes" id="UP000293623">
    <property type="component" value="Unassembled WGS sequence"/>
</dbReference>
<protein>
    <recommendedName>
        <fullName evidence="5">UPF0391 membrane protein ETX26_10530</fullName>
    </recommendedName>
</protein>
<name>A0A4Q2KME0_9SPHN</name>
<dbReference type="PIRSF" id="PIRSF036466">
    <property type="entry name" value="UCP036466"/>
    <property type="match status" value="1"/>
</dbReference>
<evidence type="ECO:0000313" key="7">
    <source>
        <dbReference type="Proteomes" id="UP000293623"/>
    </source>
</evidence>
<evidence type="ECO:0000256" key="5">
    <source>
        <dbReference type="HAMAP-Rule" id="MF_01361"/>
    </source>
</evidence>
<dbReference type="GO" id="GO:0005886">
    <property type="term" value="C:plasma membrane"/>
    <property type="evidence" value="ECO:0007669"/>
    <property type="project" value="UniProtKB-SubCell"/>
</dbReference>
<dbReference type="Pfam" id="PF07043">
    <property type="entry name" value="DUF1328"/>
    <property type="match status" value="1"/>
</dbReference>
<keyword evidence="3 5" id="KW-1133">Transmembrane helix</keyword>
<keyword evidence="7" id="KW-1185">Reference proteome</keyword>
<dbReference type="AlphaFoldDB" id="A0A4Q2KME0"/>
<gene>
    <name evidence="6" type="ORF">ETX26_10530</name>
</gene>